<dbReference type="PANTHER" id="PTHR42852:SF13">
    <property type="entry name" value="PROTEIN DIPZ"/>
    <property type="match status" value="1"/>
</dbReference>
<dbReference type="EMBL" id="BMIU01000033">
    <property type="protein sequence ID" value="GGF50044.1"/>
    <property type="molecule type" value="Genomic_DNA"/>
</dbReference>
<dbReference type="Gene3D" id="3.40.30.10">
    <property type="entry name" value="Glutaredoxin"/>
    <property type="match status" value="1"/>
</dbReference>
<protein>
    <recommendedName>
        <fullName evidence="2">Thioredoxin domain-containing protein</fullName>
    </recommendedName>
</protein>
<keyword evidence="4" id="KW-1185">Reference proteome</keyword>
<reference evidence="4" key="1">
    <citation type="journal article" date="2019" name="Int. J. Syst. Evol. Microbiol.">
        <title>The Global Catalogue of Microorganisms (GCM) 10K type strain sequencing project: providing services to taxonomists for standard genome sequencing and annotation.</title>
        <authorList>
            <consortium name="The Broad Institute Genomics Platform"/>
            <consortium name="The Broad Institute Genome Sequencing Center for Infectious Disease"/>
            <person name="Wu L."/>
            <person name="Ma J."/>
        </authorList>
    </citation>
    <scope>NUCLEOTIDE SEQUENCE [LARGE SCALE GENOMIC DNA]</scope>
    <source>
        <strain evidence="4">CGMCC 1.15407</strain>
    </source>
</reference>
<dbReference type="NCBIfam" id="TIGR03435">
    <property type="entry name" value="Soli_TIGR03435"/>
    <property type="match status" value="1"/>
</dbReference>
<dbReference type="InterPro" id="IPR000866">
    <property type="entry name" value="AhpC/TSA"/>
</dbReference>
<dbReference type="SUPFAM" id="SSF52833">
    <property type="entry name" value="Thioredoxin-like"/>
    <property type="match status" value="1"/>
</dbReference>
<keyword evidence="1" id="KW-1133">Transmembrane helix</keyword>
<comment type="caution">
    <text evidence="3">The sequence shown here is derived from an EMBL/GenBank/DDBJ whole genome shotgun (WGS) entry which is preliminary data.</text>
</comment>
<dbReference type="InterPro" id="IPR017801">
    <property type="entry name" value="DUF3738"/>
</dbReference>
<evidence type="ECO:0000313" key="4">
    <source>
        <dbReference type="Proteomes" id="UP000647339"/>
    </source>
</evidence>
<organism evidence="3 4">
    <name type="scientific">Echinicola rosea</name>
    <dbReference type="NCBI Taxonomy" id="1807691"/>
    <lineage>
        <taxon>Bacteria</taxon>
        <taxon>Pseudomonadati</taxon>
        <taxon>Bacteroidota</taxon>
        <taxon>Cytophagia</taxon>
        <taxon>Cytophagales</taxon>
        <taxon>Cyclobacteriaceae</taxon>
        <taxon>Echinicola</taxon>
    </lineage>
</organism>
<dbReference type="InterPro" id="IPR050553">
    <property type="entry name" value="Thioredoxin_ResA/DsbE_sf"/>
</dbReference>
<dbReference type="CDD" id="cd02966">
    <property type="entry name" value="TlpA_like_family"/>
    <property type="match status" value="1"/>
</dbReference>
<dbReference type="RefSeq" id="WP_137402929.1">
    <property type="nucleotide sequence ID" value="NZ_BMIU01000033.1"/>
</dbReference>
<evidence type="ECO:0000256" key="1">
    <source>
        <dbReference type="SAM" id="Phobius"/>
    </source>
</evidence>
<keyword evidence="1" id="KW-0472">Membrane</keyword>
<sequence length="410" mass="46637">MPKTKVKRLILKQFQVATDRLMHIPGLTIPLILLLFKAIAQVAIGEKAPAIVVDTWVNHDDGDGPKTAGQVMVLDFWFTSCAPCIYTIPHLNDLTEAYKNDNISFIAITYEKEEDVSKFLSRKKILASVGTDTAYQTINNYEVNAYPTTFLIDENGILKWRGHPSLLTSDMIDALLHKKYYPQVMADQQHPAPNKELNTNHLYPITVTKNNYMQVASGIQYNTRELSIANQPLDKILTFLLKKSKSRISVADQNRYDVRFKFPKNLPPNEKNPTKVRSLLYELDYELALEQKEVSGYALHIANDSLFIRHAVDTTKAYSASGTSTKGTYWQGNGVPLQDLVDELENRFQIFVTDRTNLNGYFELKFPFKTFDGAKSYLLEQYGISLTPDQFEVEIAQVTKKHDGEKGREP</sequence>
<gene>
    <name evidence="3" type="ORF">GCM10011339_43250</name>
</gene>
<dbReference type="PANTHER" id="PTHR42852">
    <property type="entry name" value="THIOL:DISULFIDE INTERCHANGE PROTEIN DSBE"/>
    <property type="match status" value="1"/>
</dbReference>
<feature type="domain" description="Thioredoxin" evidence="2">
    <location>
        <begin position="42"/>
        <end position="181"/>
    </location>
</feature>
<evidence type="ECO:0000313" key="3">
    <source>
        <dbReference type="EMBL" id="GGF50044.1"/>
    </source>
</evidence>
<dbReference type="Pfam" id="PF00578">
    <property type="entry name" value="AhpC-TSA"/>
    <property type="match status" value="1"/>
</dbReference>
<feature type="transmembrane region" description="Helical" evidence="1">
    <location>
        <begin position="21"/>
        <end position="40"/>
    </location>
</feature>
<dbReference type="Proteomes" id="UP000647339">
    <property type="component" value="Unassembled WGS sequence"/>
</dbReference>
<dbReference type="PROSITE" id="PS51352">
    <property type="entry name" value="THIOREDOXIN_2"/>
    <property type="match status" value="1"/>
</dbReference>
<keyword evidence="1" id="KW-0812">Transmembrane</keyword>
<dbReference type="Pfam" id="PF12543">
    <property type="entry name" value="DUF3738"/>
    <property type="match status" value="1"/>
</dbReference>
<name>A0ABQ1VAV2_9BACT</name>
<accession>A0ABQ1VAV2</accession>
<dbReference type="InterPro" id="IPR013766">
    <property type="entry name" value="Thioredoxin_domain"/>
</dbReference>
<dbReference type="InterPro" id="IPR036249">
    <property type="entry name" value="Thioredoxin-like_sf"/>
</dbReference>
<evidence type="ECO:0000259" key="2">
    <source>
        <dbReference type="PROSITE" id="PS51352"/>
    </source>
</evidence>
<proteinExistence type="predicted"/>